<accession>A0ABS4R1L0</accession>
<evidence type="ECO:0000256" key="1">
    <source>
        <dbReference type="SAM" id="Phobius"/>
    </source>
</evidence>
<feature type="transmembrane region" description="Helical" evidence="1">
    <location>
        <begin position="27"/>
        <end position="48"/>
    </location>
</feature>
<evidence type="ECO:0008006" key="4">
    <source>
        <dbReference type="Google" id="ProtNLM"/>
    </source>
</evidence>
<sequence length="84" mass="8816">MHCIVGYAMFLDDEIAAAQTRRSEARWGLYLAIAALAACIVMIAGLMAQATAEAALPQRAVHVPSLDISTATQQAPETGAVHHG</sequence>
<proteinExistence type="predicted"/>
<gene>
    <name evidence="2" type="ORF">J2Z31_003281</name>
</gene>
<dbReference type="RefSeq" id="WP_209603009.1">
    <property type="nucleotide sequence ID" value="NZ_JAGILA010000004.1"/>
</dbReference>
<keyword evidence="1" id="KW-0812">Transmembrane</keyword>
<keyword evidence="1" id="KW-0472">Membrane</keyword>
<keyword evidence="1" id="KW-1133">Transmembrane helix</keyword>
<dbReference type="EMBL" id="JAGILA010000004">
    <property type="protein sequence ID" value="MBP2236767.1"/>
    <property type="molecule type" value="Genomic_DNA"/>
</dbReference>
<dbReference type="Proteomes" id="UP000730739">
    <property type="component" value="Unassembled WGS sequence"/>
</dbReference>
<evidence type="ECO:0000313" key="2">
    <source>
        <dbReference type="EMBL" id="MBP2236767.1"/>
    </source>
</evidence>
<comment type="caution">
    <text evidence="2">The sequence shown here is derived from an EMBL/GenBank/DDBJ whole genome shotgun (WGS) entry which is preliminary data.</text>
</comment>
<protein>
    <recommendedName>
        <fullName evidence="4">Transmembrane protein</fullName>
    </recommendedName>
</protein>
<organism evidence="2 3">
    <name type="scientific">Sinorhizobium kostiense</name>
    <dbReference type="NCBI Taxonomy" id="76747"/>
    <lineage>
        <taxon>Bacteria</taxon>
        <taxon>Pseudomonadati</taxon>
        <taxon>Pseudomonadota</taxon>
        <taxon>Alphaproteobacteria</taxon>
        <taxon>Hyphomicrobiales</taxon>
        <taxon>Rhizobiaceae</taxon>
        <taxon>Sinorhizobium/Ensifer group</taxon>
        <taxon>Sinorhizobium</taxon>
    </lineage>
</organism>
<name>A0ABS4R1L0_9HYPH</name>
<evidence type="ECO:0000313" key="3">
    <source>
        <dbReference type="Proteomes" id="UP000730739"/>
    </source>
</evidence>
<keyword evidence="3" id="KW-1185">Reference proteome</keyword>
<reference evidence="2 3" key="1">
    <citation type="submission" date="2021-03" db="EMBL/GenBank/DDBJ databases">
        <title>Genomic Encyclopedia of Type Strains, Phase IV (KMG-IV): sequencing the most valuable type-strain genomes for metagenomic binning, comparative biology and taxonomic classification.</title>
        <authorList>
            <person name="Goeker M."/>
        </authorList>
    </citation>
    <scope>NUCLEOTIDE SEQUENCE [LARGE SCALE GENOMIC DNA]</scope>
    <source>
        <strain evidence="2 3">DSM 13372</strain>
    </source>
</reference>